<keyword evidence="2" id="KW-0472">Membrane</keyword>
<keyword evidence="4" id="KW-1185">Reference proteome</keyword>
<evidence type="ECO:0000256" key="2">
    <source>
        <dbReference type="SAM" id="Phobius"/>
    </source>
</evidence>
<protein>
    <submittedName>
        <fullName evidence="3">Uncharacterized protein</fullName>
    </submittedName>
</protein>
<organism evidence="3 4">
    <name type="scientific">Allorhodopirellula heiligendammensis</name>
    <dbReference type="NCBI Taxonomy" id="2714739"/>
    <lineage>
        <taxon>Bacteria</taxon>
        <taxon>Pseudomonadati</taxon>
        <taxon>Planctomycetota</taxon>
        <taxon>Planctomycetia</taxon>
        <taxon>Pirellulales</taxon>
        <taxon>Pirellulaceae</taxon>
        <taxon>Allorhodopirellula</taxon>
    </lineage>
</organism>
<accession>A0A5C6BUS4</accession>
<sequence>MSAPIQVKCSKCAAALRFVPTGEVSTLKCPKCQQQLRFKTPRAVKPGQAGPRSTAPRQNHAPQTRASQTLAATRQPSFPASPTVSPDLDWDDIAAPPPPGPIPGFQGGPAQRGGAPVHYPGSPVPPAKQRKSPGGGRLKPILIGCGALAGLSIVGVVGLVAAIFVLGSMPESRSTISLAGYSADAPGKVAGQTSKDGVESVGVLHRRTNSEFAISTKPVALPGQSFAMDELIRVMKQQGIIIGSTTPVSRAGLSGYRMTMRQLNGLRSEAELFQLNGQQILLVSYVPGNAKLAAGMGKLKLDEEKTKELDDPDAFFTSLRKN</sequence>
<feature type="region of interest" description="Disordered" evidence="1">
    <location>
        <begin position="35"/>
        <end position="135"/>
    </location>
</feature>
<reference evidence="3 4" key="1">
    <citation type="journal article" date="2020" name="Antonie Van Leeuwenhoek">
        <title>Rhodopirellula heiligendammensis sp. nov., Rhodopirellula pilleata sp. nov., and Rhodopirellula solitaria sp. nov. isolated from natural or artificial marine surfaces in Northern Germany and California, USA, and emended description of the genus Rhodopirellula.</title>
        <authorList>
            <person name="Kallscheuer N."/>
            <person name="Wiegand S."/>
            <person name="Jogler M."/>
            <person name="Boedeker C."/>
            <person name="Peeters S.H."/>
            <person name="Rast P."/>
            <person name="Heuer A."/>
            <person name="Jetten M.S.M."/>
            <person name="Rohde M."/>
            <person name="Jogler C."/>
        </authorList>
    </citation>
    <scope>NUCLEOTIDE SEQUENCE [LARGE SCALE GENOMIC DNA]</scope>
    <source>
        <strain evidence="3 4">Poly21</strain>
    </source>
</reference>
<name>A0A5C6BUS4_9BACT</name>
<dbReference type="AlphaFoldDB" id="A0A5C6BUS4"/>
<keyword evidence="2" id="KW-0812">Transmembrane</keyword>
<dbReference type="OrthoDB" id="252299at2"/>
<gene>
    <name evidence="3" type="ORF">Poly21_30000</name>
</gene>
<dbReference type="RefSeq" id="WP_146407586.1">
    <property type="nucleotide sequence ID" value="NZ_SJPU01000002.1"/>
</dbReference>
<dbReference type="Proteomes" id="UP000319908">
    <property type="component" value="Unassembled WGS sequence"/>
</dbReference>
<feature type="compositionally biased region" description="Polar residues" evidence="1">
    <location>
        <begin position="55"/>
        <end position="84"/>
    </location>
</feature>
<comment type="caution">
    <text evidence="3">The sequence shown here is derived from an EMBL/GenBank/DDBJ whole genome shotgun (WGS) entry which is preliminary data.</text>
</comment>
<evidence type="ECO:0000313" key="3">
    <source>
        <dbReference type="EMBL" id="TWU15798.1"/>
    </source>
</evidence>
<evidence type="ECO:0000313" key="4">
    <source>
        <dbReference type="Proteomes" id="UP000319908"/>
    </source>
</evidence>
<keyword evidence="2" id="KW-1133">Transmembrane helix</keyword>
<evidence type="ECO:0000256" key="1">
    <source>
        <dbReference type="SAM" id="MobiDB-lite"/>
    </source>
</evidence>
<proteinExistence type="predicted"/>
<feature type="transmembrane region" description="Helical" evidence="2">
    <location>
        <begin position="141"/>
        <end position="166"/>
    </location>
</feature>
<dbReference type="EMBL" id="SJPU01000002">
    <property type="protein sequence ID" value="TWU15798.1"/>
    <property type="molecule type" value="Genomic_DNA"/>
</dbReference>